<dbReference type="AlphaFoldDB" id="A0A9X1GCU1"/>
<protein>
    <submittedName>
        <fullName evidence="6">Restriction endonuclease subunit S</fullName>
        <ecNumber evidence="6">3.1.21.-</ecNumber>
    </submittedName>
</protein>
<evidence type="ECO:0000313" key="6">
    <source>
        <dbReference type="EMBL" id="MBX4223058.1"/>
    </source>
</evidence>
<keyword evidence="2" id="KW-0680">Restriction system</keyword>
<evidence type="ECO:0000256" key="3">
    <source>
        <dbReference type="ARBA" id="ARBA00023125"/>
    </source>
</evidence>
<dbReference type="PANTHER" id="PTHR43140:SF1">
    <property type="entry name" value="TYPE I RESTRICTION ENZYME ECOKI SPECIFICITY SUBUNIT"/>
    <property type="match status" value="1"/>
</dbReference>
<evidence type="ECO:0000256" key="4">
    <source>
        <dbReference type="ARBA" id="ARBA00038652"/>
    </source>
</evidence>
<accession>A0A9X1GCU1</accession>
<dbReference type="GO" id="GO:0009307">
    <property type="term" value="P:DNA restriction-modification system"/>
    <property type="evidence" value="ECO:0007669"/>
    <property type="project" value="UniProtKB-KW"/>
</dbReference>
<feature type="domain" description="Type I restriction modification DNA specificity" evidence="5">
    <location>
        <begin position="229"/>
        <end position="382"/>
    </location>
</feature>
<gene>
    <name evidence="6" type="ORF">KYX88_09560</name>
</gene>
<keyword evidence="6" id="KW-0378">Hydrolase</keyword>
<dbReference type="EMBL" id="JAIFOC010000078">
    <property type="protein sequence ID" value="MBX4223058.1"/>
    <property type="molecule type" value="Genomic_DNA"/>
</dbReference>
<sequence length="414" mass="48075">MTRKMKDSGVEWIGGIPESWELVKIGQHFKQRNEKVSDLDFKPLSVTKNGIVPQLDNAAKSSNHNDRKLVKKGDFVINSRSDRKQSSGIAYEDGSVSLINLVIKSRTVDTNFTNYLLKNAGFAEEFYRWGNGIVADLWSTKWDSMKRIPIPLPELAEQKKIANVIRDKVKIIDTIISETQQSIDELKKYKQALITETVTKGLDKNVEMKDSGIEWIKKVPKSWEIKKTRFFLKEVSEKNYPNEEILSLYRDYGVIPKNSRDDNHNVTSLDTSGYKLVNHNQLVINKMKAWQGSMAISEIRGIISPAYYVYEVLDKQIYTKFLHYALRNNAYLDEYRRISAGLRIGQWDLNKDLFKNVKIAFPSTMDEQRQIVDFLEEKIKWIDNIVIEKEQLLIQFEQLKQSLIYEYVTGKKEA</sequence>
<comment type="subunit">
    <text evidence="4">The methyltransferase is composed of M and S polypeptides.</text>
</comment>
<dbReference type="GO" id="GO:0004519">
    <property type="term" value="F:endonuclease activity"/>
    <property type="evidence" value="ECO:0007669"/>
    <property type="project" value="UniProtKB-KW"/>
</dbReference>
<comment type="caution">
    <text evidence="6">The sequence shown here is derived from an EMBL/GenBank/DDBJ whole genome shotgun (WGS) entry which is preliminary data.</text>
</comment>
<dbReference type="InterPro" id="IPR044946">
    <property type="entry name" value="Restrct_endonuc_typeI_TRD_sf"/>
</dbReference>
<evidence type="ECO:0000313" key="7">
    <source>
        <dbReference type="Proteomes" id="UP001139644"/>
    </source>
</evidence>
<dbReference type="EC" id="3.1.21.-" evidence="6"/>
<dbReference type="InterPro" id="IPR000055">
    <property type="entry name" value="Restrct_endonuc_typeI_TRD"/>
</dbReference>
<dbReference type="Proteomes" id="UP001139644">
    <property type="component" value="Unassembled WGS sequence"/>
</dbReference>
<reference evidence="6" key="1">
    <citation type="journal article" date="2022" name="J. Anim. Sci.">
        <title>Whole genome sequence analyses-based assessment of virulence potential and antimicrobial susceptibilities and resistance of Enterococcus faecium strains isolated from commercial swine and cattle probiotic products.</title>
        <authorList>
            <person name="Shridhar P.B."/>
            <person name="Amachawadi R.G."/>
            <person name="Tokach M."/>
            <person name="Patel I."/>
            <person name="Gangiredla J."/>
            <person name="Mammel M."/>
            <person name="Nagaraja T.G."/>
        </authorList>
    </citation>
    <scope>NUCLEOTIDE SEQUENCE</scope>
    <source>
        <strain evidence="6">EF215</strain>
    </source>
</reference>
<dbReference type="GO" id="GO:0016787">
    <property type="term" value="F:hydrolase activity"/>
    <property type="evidence" value="ECO:0007669"/>
    <property type="project" value="UniProtKB-KW"/>
</dbReference>
<name>A0A9X1GCU1_ENTFC</name>
<keyword evidence="6" id="KW-0255">Endonuclease</keyword>
<comment type="similarity">
    <text evidence="1">Belongs to the type-I restriction system S methylase family.</text>
</comment>
<dbReference type="RefSeq" id="WP_104890492.1">
    <property type="nucleotide sequence ID" value="NZ_CABGJP010000004.1"/>
</dbReference>
<organism evidence="6 7">
    <name type="scientific">Enterococcus faecium</name>
    <name type="common">Streptococcus faecium</name>
    <dbReference type="NCBI Taxonomy" id="1352"/>
    <lineage>
        <taxon>Bacteria</taxon>
        <taxon>Bacillati</taxon>
        <taxon>Bacillota</taxon>
        <taxon>Bacilli</taxon>
        <taxon>Lactobacillales</taxon>
        <taxon>Enterococcaceae</taxon>
        <taxon>Enterococcus</taxon>
    </lineage>
</organism>
<dbReference type="GO" id="GO:0003677">
    <property type="term" value="F:DNA binding"/>
    <property type="evidence" value="ECO:0007669"/>
    <property type="project" value="UniProtKB-KW"/>
</dbReference>
<proteinExistence type="inferred from homology"/>
<dbReference type="InterPro" id="IPR051212">
    <property type="entry name" value="Type-I_RE_S_subunit"/>
</dbReference>
<evidence type="ECO:0000256" key="1">
    <source>
        <dbReference type="ARBA" id="ARBA00010923"/>
    </source>
</evidence>
<keyword evidence="3" id="KW-0238">DNA-binding</keyword>
<evidence type="ECO:0000259" key="5">
    <source>
        <dbReference type="Pfam" id="PF01420"/>
    </source>
</evidence>
<dbReference type="PANTHER" id="PTHR43140">
    <property type="entry name" value="TYPE-1 RESTRICTION ENZYME ECOKI SPECIFICITY PROTEIN"/>
    <property type="match status" value="1"/>
</dbReference>
<evidence type="ECO:0000256" key="2">
    <source>
        <dbReference type="ARBA" id="ARBA00022747"/>
    </source>
</evidence>
<keyword evidence="6" id="KW-0540">Nuclease</keyword>
<dbReference type="SUPFAM" id="SSF116734">
    <property type="entry name" value="DNA methylase specificity domain"/>
    <property type="match status" value="2"/>
</dbReference>
<dbReference type="Pfam" id="PF01420">
    <property type="entry name" value="Methylase_S"/>
    <property type="match status" value="1"/>
</dbReference>
<dbReference type="Gene3D" id="3.90.220.20">
    <property type="entry name" value="DNA methylase specificity domains"/>
    <property type="match status" value="2"/>
</dbReference>